<organism evidence="2 3">
    <name type="scientific">Dactylosporangium matsuzakiense</name>
    <dbReference type="NCBI Taxonomy" id="53360"/>
    <lineage>
        <taxon>Bacteria</taxon>
        <taxon>Bacillati</taxon>
        <taxon>Actinomycetota</taxon>
        <taxon>Actinomycetes</taxon>
        <taxon>Micromonosporales</taxon>
        <taxon>Micromonosporaceae</taxon>
        <taxon>Dactylosporangium</taxon>
    </lineage>
</organism>
<keyword evidence="1" id="KW-0472">Membrane</keyword>
<gene>
    <name evidence="2" type="ORF">GCM10017581_095720</name>
</gene>
<reference evidence="2" key="1">
    <citation type="journal article" date="2014" name="Int. J. Syst. Evol. Microbiol.">
        <title>Complete genome sequence of Corynebacterium casei LMG S-19264T (=DSM 44701T), isolated from a smear-ripened cheese.</title>
        <authorList>
            <consortium name="US DOE Joint Genome Institute (JGI-PGF)"/>
            <person name="Walter F."/>
            <person name="Albersmeier A."/>
            <person name="Kalinowski J."/>
            <person name="Ruckert C."/>
        </authorList>
    </citation>
    <scope>NUCLEOTIDE SEQUENCE</scope>
    <source>
        <strain evidence="2">VKM Ac-1321</strain>
    </source>
</reference>
<keyword evidence="3" id="KW-1185">Reference proteome</keyword>
<reference evidence="2" key="2">
    <citation type="submission" date="2023-01" db="EMBL/GenBank/DDBJ databases">
        <authorList>
            <person name="Sun Q."/>
            <person name="Evtushenko L."/>
        </authorList>
    </citation>
    <scope>NUCLEOTIDE SEQUENCE</scope>
    <source>
        <strain evidence="2">VKM Ac-1321</strain>
    </source>
</reference>
<comment type="caution">
    <text evidence="2">The sequence shown here is derived from an EMBL/GenBank/DDBJ whole genome shotgun (WGS) entry which is preliminary data.</text>
</comment>
<accession>A0A9W6NSN0</accession>
<sequence>MAYAYQPQQAWNPYPVRSTAPISLHVVAMFQYLGGVLFLGAAALMALAAAKVGPSWQLPAGNEVFNARTVTTAAYVMAGTVALIGLIALILGRKLQNGRNWVRILLTLLNGLSVAGGVYQGYISGAPYATTLISVAFPLLFVILLNTRAARGWCHYRTY</sequence>
<dbReference type="RefSeq" id="WP_261964116.1">
    <property type="nucleotide sequence ID" value="NZ_BAAAXA010000003.1"/>
</dbReference>
<evidence type="ECO:0000313" key="2">
    <source>
        <dbReference type="EMBL" id="GLL07814.1"/>
    </source>
</evidence>
<name>A0A9W6NSN0_9ACTN</name>
<feature type="transmembrane region" description="Helical" evidence="1">
    <location>
        <begin position="72"/>
        <end position="92"/>
    </location>
</feature>
<evidence type="ECO:0000256" key="1">
    <source>
        <dbReference type="SAM" id="Phobius"/>
    </source>
</evidence>
<dbReference type="AlphaFoldDB" id="A0A9W6NSN0"/>
<keyword evidence="1" id="KW-1133">Transmembrane helix</keyword>
<dbReference type="EMBL" id="BSFP01000112">
    <property type="protein sequence ID" value="GLL07814.1"/>
    <property type="molecule type" value="Genomic_DNA"/>
</dbReference>
<feature type="transmembrane region" description="Helical" evidence="1">
    <location>
        <begin position="128"/>
        <end position="147"/>
    </location>
</feature>
<proteinExistence type="predicted"/>
<keyword evidence="1" id="KW-0812">Transmembrane</keyword>
<dbReference type="Proteomes" id="UP001143480">
    <property type="component" value="Unassembled WGS sequence"/>
</dbReference>
<protein>
    <submittedName>
        <fullName evidence="2">Uncharacterized protein</fullName>
    </submittedName>
</protein>
<evidence type="ECO:0000313" key="3">
    <source>
        <dbReference type="Proteomes" id="UP001143480"/>
    </source>
</evidence>
<feature type="transmembrane region" description="Helical" evidence="1">
    <location>
        <begin position="32"/>
        <end position="52"/>
    </location>
</feature>
<feature type="transmembrane region" description="Helical" evidence="1">
    <location>
        <begin position="104"/>
        <end position="122"/>
    </location>
</feature>